<accession>A0A2T9Y6V8</accession>
<dbReference type="Proteomes" id="UP000245383">
    <property type="component" value="Unassembled WGS sequence"/>
</dbReference>
<proteinExistence type="inferred from homology"/>
<dbReference type="Pfam" id="PF16420">
    <property type="entry name" value="ATG7_N"/>
    <property type="match status" value="2"/>
</dbReference>
<dbReference type="GO" id="GO:0015031">
    <property type="term" value="P:protein transport"/>
    <property type="evidence" value="ECO:0007669"/>
    <property type="project" value="UniProtKB-KW"/>
</dbReference>
<evidence type="ECO:0000256" key="6">
    <source>
        <dbReference type="ARBA" id="ARBA00022927"/>
    </source>
</evidence>
<evidence type="ECO:0000256" key="10">
    <source>
        <dbReference type="ARBA" id="ARBA00032823"/>
    </source>
</evidence>
<dbReference type="InterPro" id="IPR032197">
    <property type="entry name" value="Atg7_N"/>
</dbReference>
<comment type="caution">
    <text evidence="13">The sequence shown here is derived from an EMBL/GenBank/DDBJ whole genome shotgun (WGS) entry which is preliminary data.</text>
</comment>
<keyword evidence="14" id="KW-1185">Reference proteome</keyword>
<dbReference type="InterPro" id="IPR042522">
    <property type="entry name" value="Atg7_N_1"/>
</dbReference>
<evidence type="ECO:0000259" key="12">
    <source>
        <dbReference type="Pfam" id="PF16420"/>
    </source>
</evidence>
<dbReference type="AlphaFoldDB" id="A0A2T9Y6V8"/>
<dbReference type="InterPro" id="IPR042523">
    <property type="entry name" value="Atg7_N_2"/>
</dbReference>
<feature type="domain" description="Ubiquitin-like modifier-activating enzyme Atg7 N-terminal" evidence="12">
    <location>
        <begin position="132"/>
        <end position="305"/>
    </location>
</feature>
<evidence type="ECO:0000313" key="14">
    <source>
        <dbReference type="Proteomes" id="UP000245383"/>
    </source>
</evidence>
<dbReference type="STRING" id="133385.A0A2T9Y6V8"/>
<dbReference type="InterPro" id="IPR000594">
    <property type="entry name" value="ThiF_NAD_FAD-bd"/>
</dbReference>
<keyword evidence="6" id="KW-0653">Protein transport</keyword>
<protein>
    <recommendedName>
        <fullName evidence="3">Ubiquitin-like modifier-activating enzyme ATG7</fullName>
    </recommendedName>
    <alternativeName>
        <fullName evidence="8 10">ATG12-activating enzyme E1 ATG7</fullName>
    </alternativeName>
    <alternativeName>
        <fullName evidence="9">Autophagy-related protein 7</fullName>
    </alternativeName>
    <alternativeName>
        <fullName evidence="4">Ubiquitin-like modifier-activating enzyme atg7</fullName>
    </alternativeName>
</protein>
<evidence type="ECO:0000256" key="9">
    <source>
        <dbReference type="ARBA" id="ARBA00030242"/>
    </source>
</evidence>
<feature type="domain" description="THIF-type NAD/FAD binding fold" evidence="11">
    <location>
        <begin position="319"/>
        <end position="571"/>
    </location>
</feature>
<dbReference type="OrthoDB" id="338614at2759"/>
<keyword evidence="7" id="KW-0072">Autophagy</keyword>
<dbReference type="Gene3D" id="3.40.140.100">
    <property type="entry name" value="Ubiquitin-like modifier-activating enzyme ATG7 C-terminal domain"/>
    <property type="match status" value="1"/>
</dbReference>
<evidence type="ECO:0000256" key="1">
    <source>
        <dbReference type="ARBA" id="ARBA00004329"/>
    </source>
</evidence>
<feature type="domain" description="Ubiquitin-like modifier-activating enzyme Atg7 N-terminal" evidence="12">
    <location>
        <begin position="4"/>
        <end position="61"/>
    </location>
</feature>
<dbReference type="GO" id="GO:0006995">
    <property type="term" value="P:cellular response to nitrogen starvation"/>
    <property type="evidence" value="ECO:0007669"/>
    <property type="project" value="TreeGrafter"/>
</dbReference>
<dbReference type="EMBL" id="MBFR01000420">
    <property type="protein sequence ID" value="PVU88057.1"/>
    <property type="molecule type" value="Genomic_DNA"/>
</dbReference>
<dbReference type="FunFam" id="3.40.50.720:FF:000243">
    <property type="entry name" value="Ubiquitin-like modifier-activating enzyme ATG7"/>
    <property type="match status" value="1"/>
</dbReference>
<dbReference type="GO" id="GO:0034727">
    <property type="term" value="P:piecemeal microautophagy of the nucleus"/>
    <property type="evidence" value="ECO:0007669"/>
    <property type="project" value="TreeGrafter"/>
</dbReference>
<evidence type="ECO:0000256" key="2">
    <source>
        <dbReference type="ARBA" id="ARBA00010931"/>
    </source>
</evidence>
<dbReference type="GO" id="GO:0000045">
    <property type="term" value="P:autophagosome assembly"/>
    <property type="evidence" value="ECO:0007669"/>
    <property type="project" value="TreeGrafter"/>
</dbReference>
<name>A0A2T9Y6V8_9FUNG</name>
<dbReference type="GO" id="GO:0000407">
    <property type="term" value="C:phagophore assembly site"/>
    <property type="evidence" value="ECO:0007669"/>
    <property type="project" value="UniProtKB-SubCell"/>
</dbReference>
<dbReference type="GO" id="GO:0019778">
    <property type="term" value="F:Atg12 activating enzyme activity"/>
    <property type="evidence" value="ECO:0007669"/>
    <property type="project" value="TreeGrafter"/>
</dbReference>
<evidence type="ECO:0000313" key="13">
    <source>
        <dbReference type="EMBL" id="PVU88057.1"/>
    </source>
</evidence>
<evidence type="ECO:0000256" key="4">
    <source>
        <dbReference type="ARBA" id="ARBA00018730"/>
    </source>
</evidence>
<dbReference type="GO" id="GO:0032446">
    <property type="term" value="P:protein modification by small protein conjugation"/>
    <property type="evidence" value="ECO:0007669"/>
    <property type="project" value="TreeGrafter"/>
</dbReference>
<evidence type="ECO:0000256" key="7">
    <source>
        <dbReference type="ARBA" id="ARBA00023006"/>
    </source>
</evidence>
<dbReference type="PANTHER" id="PTHR10953:SF3">
    <property type="entry name" value="UBIQUITIN-LIKE MODIFIER-ACTIVATING ENZYME ATG7"/>
    <property type="match status" value="1"/>
</dbReference>
<dbReference type="PANTHER" id="PTHR10953">
    <property type="entry name" value="UBIQUITIN-ACTIVATING ENZYME E1"/>
    <property type="match status" value="1"/>
</dbReference>
<reference evidence="13 14" key="1">
    <citation type="journal article" date="2018" name="MBio">
        <title>Comparative Genomics Reveals the Core Gene Toolbox for the Fungus-Insect Symbiosis.</title>
        <authorList>
            <person name="Wang Y."/>
            <person name="Stata M."/>
            <person name="Wang W."/>
            <person name="Stajich J.E."/>
            <person name="White M.M."/>
            <person name="Moncalvo J.M."/>
        </authorList>
    </citation>
    <scope>NUCLEOTIDE SEQUENCE [LARGE SCALE GENOMIC DNA]</scope>
    <source>
        <strain evidence="13 14">SWE-8-4</strain>
    </source>
</reference>
<gene>
    <name evidence="13" type="ORF">BB561_006048</name>
</gene>
<comment type="similarity">
    <text evidence="2">Belongs to the ATG7 family.</text>
</comment>
<organism evidence="13 14">
    <name type="scientific">Smittium simulii</name>
    <dbReference type="NCBI Taxonomy" id="133385"/>
    <lineage>
        <taxon>Eukaryota</taxon>
        <taxon>Fungi</taxon>
        <taxon>Fungi incertae sedis</taxon>
        <taxon>Zoopagomycota</taxon>
        <taxon>Kickxellomycotina</taxon>
        <taxon>Harpellomycetes</taxon>
        <taxon>Harpellales</taxon>
        <taxon>Legeriomycetaceae</taxon>
        <taxon>Smittium</taxon>
    </lineage>
</organism>
<dbReference type="InterPro" id="IPR045886">
    <property type="entry name" value="ThiF/MoeB/HesA"/>
</dbReference>
<dbReference type="Pfam" id="PF00899">
    <property type="entry name" value="ThiF"/>
    <property type="match status" value="1"/>
</dbReference>
<evidence type="ECO:0000256" key="8">
    <source>
        <dbReference type="ARBA" id="ARBA00029897"/>
    </source>
</evidence>
<comment type="subcellular location">
    <subcellularLocation>
        <location evidence="1">Preautophagosomal structure</location>
    </subcellularLocation>
</comment>
<keyword evidence="5" id="KW-0813">Transport</keyword>
<dbReference type="Gene3D" id="3.40.140.70">
    <property type="entry name" value="Ubiquitin-like modifier-activating enzyme ATG7 N-terminal domain"/>
    <property type="match status" value="1"/>
</dbReference>
<sequence length="678" mass="76240">MEYIKFEPFQTTISPQFWSDLMAYKLHEAKLDSNTVIIKGCYTAGRWRNLKNQPQSQQTSTSRFALQPRLNLDFMKKTDRDLIDFKSDAPFDSLTRVSKLNDKSVYEISIEQELSLHSSKSKQLPCDLAIDSYLMSKKFSELELKQLAIQYQLFTKQRPSDSFVFSVFCSNGTNQNSTKTWEIMPLSEYDNFISKQNSKNGQAMIGFLDPSGHENVAGWPLRNILVWARSVYPLQKITILCFKDENAPKLDSIESNIQNFTDIYQSVIYEIQNDFEVSTEYKSAGWEKSQNGKLLPKMANLESSMDPVKLATSSLDLNLQLMKWRLVPSLDLDKIANSKCLLFGAGTLGCNVARLLLGWGVRKITFIDNGSVSFSNPPRQPLFNFADIGKPKAISAAESLKSIFPGVDSNGVQISIPMPGHYVPESLEKAALEECEKLDQLVQEHDVLFLLTDSRESRWMPTLLGAVHNKLVICVALGFDSFVVMRHGPASHKTLENKPTEHRLGCYFCNDIVAPVNSTSNRSLDQQCTVSRPGLAPISAGIAVELMTSVLQHSEGIYAEARSSVSPLDNNSNDFIKNNQDTGNSTSVLTYDKPIPHQIRGFLGEFKQQLIIGDAYKQCTACSPITEYGNSIDEKTQDHHFNYLESLTGLDELHRKTATLMDEDAFSFEDSDEEFLSI</sequence>
<dbReference type="GO" id="GO:0000422">
    <property type="term" value="P:autophagy of mitochondrion"/>
    <property type="evidence" value="ECO:0007669"/>
    <property type="project" value="TreeGrafter"/>
</dbReference>
<evidence type="ECO:0000256" key="3">
    <source>
        <dbReference type="ARBA" id="ARBA00017647"/>
    </source>
</evidence>
<dbReference type="GO" id="GO:0019779">
    <property type="term" value="F:Atg8 activating enzyme activity"/>
    <property type="evidence" value="ECO:0007669"/>
    <property type="project" value="TreeGrafter"/>
</dbReference>
<dbReference type="InterPro" id="IPR035985">
    <property type="entry name" value="Ubiquitin-activating_enz"/>
</dbReference>
<dbReference type="SUPFAM" id="SSF69572">
    <property type="entry name" value="Activating enzymes of the ubiquitin-like proteins"/>
    <property type="match status" value="1"/>
</dbReference>
<dbReference type="Gene3D" id="3.40.50.720">
    <property type="entry name" value="NAD(P)-binding Rossmann-like Domain"/>
    <property type="match status" value="1"/>
</dbReference>
<evidence type="ECO:0000259" key="11">
    <source>
        <dbReference type="Pfam" id="PF00899"/>
    </source>
</evidence>
<evidence type="ECO:0000256" key="5">
    <source>
        <dbReference type="ARBA" id="ARBA00022448"/>
    </source>
</evidence>